<dbReference type="EMBL" id="SCWB01000010">
    <property type="protein sequence ID" value="TDM10517.1"/>
    <property type="molecule type" value="Genomic_DNA"/>
</dbReference>
<dbReference type="GO" id="GO:0042777">
    <property type="term" value="P:proton motive force-driven plasma membrane ATP synthesis"/>
    <property type="evidence" value="ECO:0007669"/>
    <property type="project" value="UniProtKB-UniRule"/>
</dbReference>
<dbReference type="PANTHER" id="PTHR11693">
    <property type="entry name" value="ATP SYNTHASE GAMMA CHAIN"/>
    <property type="match status" value="1"/>
</dbReference>
<keyword evidence="10 11" id="KW-0066">ATP synthesis</keyword>
<proteinExistence type="inferred from homology"/>
<evidence type="ECO:0000256" key="7">
    <source>
        <dbReference type="ARBA" id="ARBA00023065"/>
    </source>
</evidence>
<dbReference type="PRINTS" id="PR00126">
    <property type="entry name" value="ATPASEGAMMA"/>
</dbReference>
<dbReference type="GO" id="GO:0046933">
    <property type="term" value="F:proton-transporting ATP synthase activity, rotational mechanism"/>
    <property type="evidence" value="ECO:0007669"/>
    <property type="project" value="UniProtKB-UniRule"/>
</dbReference>
<dbReference type="CDD" id="cd12151">
    <property type="entry name" value="F1-ATPase_gamma"/>
    <property type="match status" value="1"/>
</dbReference>
<comment type="similarity">
    <text evidence="3 11">Belongs to the ATPase gamma chain family.</text>
</comment>
<keyword evidence="9 11" id="KW-0139">CF(1)</keyword>
<evidence type="ECO:0000256" key="11">
    <source>
        <dbReference type="HAMAP-Rule" id="MF_00815"/>
    </source>
</evidence>
<evidence type="ECO:0000256" key="6">
    <source>
        <dbReference type="ARBA" id="ARBA00022781"/>
    </source>
</evidence>
<dbReference type="GO" id="GO:0005524">
    <property type="term" value="F:ATP binding"/>
    <property type="evidence" value="ECO:0007669"/>
    <property type="project" value="UniProtKB-UniRule"/>
</dbReference>
<keyword evidence="6 11" id="KW-0375">Hydrogen ion transport</keyword>
<comment type="function">
    <text evidence="1 11">Produces ATP from ADP in the presence of a proton gradient across the membrane. The gamma chain is believed to be important in regulating ATPase activity and the flow of protons through the CF(0) complex.</text>
</comment>
<keyword evidence="8 11" id="KW-0472">Membrane</keyword>
<evidence type="ECO:0000256" key="10">
    <source>
        <dbReference type="ARBA" id="ARBA00023310"/>
    </source>
</evidence>
<protein>
    <recommendedName>
        <fullName evidence="11">ATP synthase gamma chain</fullName>
    </recommendedName>
    <alternativeName>
        <fullName evidence="11">ATP synthase F1 sector gamma subunit</fullName>
    </alternativeName>
    <alternativeName>
        <fullName evidence="11">F-ATPase gamma subunit</fullName>
    </alternativeName>
</protein>
<evidence type="ECO:0000313" key="13">
    <source>
        <dbReference type="Proteomes" id="UP000294802"/>
    </source>
</evidence>
<dbReference type="FunFam" id="3.40.1380.10:FF:000002">
    <property type="entry name" value="ATP synthase gamma chain"/>
    <property type="match status" value="1"/>
</dbReference>
<keyword evidence="5 11" id="KW-1003">Cell membrane</keyword>
<evidence type="ECO:0000313" key="12">
    <source>
        <dbReference type="EMBL" id="TDM10517.1"/>
    </source>
</evidence>
<evidence type="ECO:0000256" key="4">
    <source>
        <dbReference type="ARBA" id="ARBA00022448"/>
    </source>
</evidence>
<evidence type="ECO:0000256" key="9">
    <source>
        <dbReference type="ARBA" id="ARBA00023196"/>
    </source>
</evidence>
<dbReference type="GO" id="GO:0005886">
    <property type="term" value="C:plasma membrane"/>
    <property type="evidence" value="ECO:0007669"/>
    <property type="project" value="UniProtKB-SubCell"/>
</dbReference>
<keyword evidence="13" id="KW-1185">Reference proteome</keyword>
<evidence type="ECO:0000256" key="1">
    <source>
        <dbReference type="ARBA" id="ARBA00003456"/>
    </source>
</evidence>
<dbReference type="InterPro" id="IPR035968">
    <property type="entry name" value="ATP_synth_F1_ATPase_gsu"/>
</dbReference>
<keyword evidence="4 11" id="KW-0813">Transport</keyword>
<comment type="caution">
    <text evidence="12">The sequence shown here is derived from an EMBL/GenBank/DDBJ whole genome shotgun (WGS) entry which is preliminary data.</text>
</comment>
<reference evidence="12 13" key="1">
    <citation type="submission" date="2019-01" db="EMBL/GenBank/DDBJ databases">
        <title>Draft genome sequences of the type strains of six Macrococcus species.</title>
        <authorList>
            <person name="Mazhar S."/>
            <person name="Altermann E."/>
            <person name="Hill C."/>
            <person name="Mcauliffe O."/>
        </authorList>
    </citation>
    <scope>NUCLEOTIDE SEQUENCE [LARGE SCALE GENOMIC DNA]</scope>
    <source>
        <strain evidence="12 13">CCM4815</strain>
    </source>
</reference>
<accession>A0A4V3BF52</accession>
<dbReference type="SUPFAM" id="SSF52943">
    <property type="entry name" value="ATP synthase (F1-ATPase), gamma subunit"/>
    <property type="match status" value="1"/>
</dbReference>
<dbReference type="PANTHER" id="PTHR11693:SF22">
    <property type="entry name" value="ATP SYNTHASE SUBUNIT GAMMA, MITOCHONDRIAL"/>
    <property type="match status" value="1"/>
</dbReference>
<dbReference type="HAMAP" id="MF_00815">
    <property type="entry name" value="ATP_synth_gamma_bact"/>
    <property type="match status" value="1"/>
</dbReference>
<dbReference type="GO" id="GO:0045259">
    <property type="term" value="C:proton-transporting ATP synthase complex"/>
    <property type="evidence" value="ECO:0007669"/>
    <property type="project" value="UniProtKB-KW"/>
</dbReference>
<dbReference type="InterPro" id="IPR000131">
    <property type="entry name" value="ATP_synth_F1_gsu"/>
</dbReference>
<dbReference type="AlphaFoldDB" id="A0A4V3BF52"/>
<comment type="subunit">
    <text evidence="11">F-type ATPases have 2 components, CF(1) - the catalytic core - and CF(0) - the membrane proton channel. CF(1) has five subunits: alpha(3), beta(3), gamma(1), delta(1), epsilon(1). CF(0) has three main subunits: a, b and c.</text>
</comment>
<dbReference type="RefSeq" id="WP_133443915.1">
    <property type="nucleotide sequence ID" value="NZ_SCWB01000010.1"/>
</dbReference>
<dbReference type="FunFam" id="1.10.287.80:FF:000019">
    <property type="entry name" value="ATP synthase gamma chain"/>
    <property type="match status" value="1"/>
</dbReference>
<evidence type="ECO:0000256" key="3">
    <source>
        <dbReference type="ARBA" id="ARBA00007681"/>
    </source>
</evidence>
<dbReference type="Proteomes" id="UP000294802">
    <property type="component" value="Unassembled WGS sequence"/>
</dbReference>
<sequence>MSSLREIKTRITSTKKTSQITKAMHMVSNSKLRRAEENAKSFYPYMDKMQDTIASIGSGNDSSHPMLTKRPVKKTGYLVVTSDKGLAGPYNANVLKSVTQQIKERHNDNQEAYAILVIGRVGRDFLKSRGYNVIGEVTGLPEQPSFKNIKEIAYNAVNRFEIGEFDELYVHFSHFITVLEQVVQERRVLPVSQDNLSGSGATASYEFEPDKEAILEVILPQYAESLIYGALLDAKASEHASRMTAMKNATDNAKELIDDLSLQYNRARQAAITQQITEIVGGAAALE</sequence>
<keyword evidence="7 11" id="KW-0406">Ion transport</keyword>
<evidence type="ECO:0000256" key="2">
    <source>
        <dbReference type="ARBA" id="ARBA00004202"/>
    </source>
</evidence>
<evidence type="ECO:0000256" key="8">
    <source>
        <dbReference type="ARBA" id="ARBA00023136"/>
    </source>
</evidence>
<evidence type="ECO:0000256" key="5">
    <source>
        <dbReference type="ARBA" id="ARBA00022475"/>
    </source>
</evidence>
<name>A0A4V3BF52_9STAP</name>
<dbReference type="NCBIfam" id="TIGR01146">
    <property type="entry name" value="ATPsyn_F1gamma"/>
    <property type="match status" value="1"/>
</dbReference>
<dbReference type="OrthoDB" id="9812769at2"/>
<dbReference type="Gene3D" id="3.40.1380.10">
    <property type="match status" value="1"/>
</dbReference>
<dbReference type="Pfam" id="PF00231">
    <property type="entry name" value="ATP-synt"/>
    <property type="match status" value="1"/>
</dbReference>
<gene>
    <name evidence="11" type="primary">atpG</name>
    <name evidence="12" type="ORF">ERX29_06625</name>
</gene>
<comment type="subcellular location">
    <subcellularLocation>
        <location evidence="2 11">Cell membrane</location>
        <topology evidence="2 11">Peripheral membrane protein</topology>
    </subcellularLocation>
</comment>
<dbReference type="Gene3D" id="1.10.287.80">
    <property type="entry name" value="ATP synthase, gamma subunit, helix hairpin domain"/>
    <property type="match status" value="1"/>
</dbReference>
<organism evidence="12 13">
    <name type="scientific">Macrococcus lamae</name>
    <dbReference type="NCBI Taxonomy" id="198484"/>
    <lineage>
        <taxon>Bacteria</taxon>
        <taxon>Bacillati</taxon>
        <taxon>Bacillota</taxon>
        <taxon>Bacilli</taxon>
        <taxon>Bacillales</taxon>
        <taxon>Staphylococcaceae</taxon>
        <taxon>Macrococcus</taxon>
    </lineage>
</organism>